<dbReference type="InterPro" id="IPR058240">
    <property type="entry name" value="rSAM_sf"/>
</dbReference>
<dbReference type="AlphaFoldDB" id="A0AAU8LUV1"/>
<keyword evidence="5 8" id="KW-0408">Iron</keyword>
<comment type="caution">
    <text evidence="8">Lacks conserved residue(s) required for the propagation of feature annotation.</text>
</comment>
<dbReference type="PROSITE" id="PS51918">
    <property type="entry name" value="RADICAL_SAM"/>
    <property type="match status" value="1"/>
</dbReference>
<dbReference type="PANTHER" id="PTHR42836">
    <property type="entry name" value="7-CARBOXY-7-DEAZAGUANINE SYNTHASE"/>
    <property type="match status" value="1"/>
</dbReference>
<gene>
    <name evidence="8" type="primary">queE</name>
    <name evidence="10" type="ORF">Q3M24_20490</name>
</gene>
<keyword evidence="7 8" id="KW-0456">Lyase</keyword>
<keyword evidence="3 8" id="KW-0479">Metal-binding</keyword>
<evidence type="ECO:0000256" key="1">
    <source>
        <dbReference type="ARBA" id="ARBA00022485"/>
    </source>
</evidence>
<comment type="cofactor">
    <cofactor evidence="8">
        <name>S-adenosyl-L-methionine</name>
        <dbReference type="ChEBI" id="CHEBI:59789"/>
    </cofactor>
    <text evidence="8">Binds 1 S-adenosyl-L-methionine per subunit.</text>
</comment>
<evidence type="ECO:0000259" key="9">
    <source>
        <dbReference type="PROSITE" id="PS51918"/>
    </source>
</evidence>
<evidence type="ECO:0000256" key="4">
    <source>
        <dbReference type="ARBA" id="ARBA00022842"/>
    </source>
</evidence>
<feature type="binding site" evidence="8">
    <location>
        <position position="75"/>
    </location>
    <ligand>
        <name>substrate</name>
    </ligand>
</feature>
<reference evidence="10" key="2">
    <citation type="submission" date="2024-06" db="EMBL/GenBank/DDBJ databases">
        <authorList>
            <person name="Plum-Jensen L.E."/>
            <person name="Schramm A."/>
            <person name="Marshall I.P.G."/>
        </authorList>
    </citation>
    <scope>NUCLEOTIDE SEQUENCE</scope>
    <source>
        <strain evidence="10">Rat1</strain>
    </source>
</reference>
<evidence type="ECO:0000256" key="6">
    <source>
        <dbReference type="ARBA" id="ARBA00023014"/>
    </source>
</evidence>
<comment type="subunit">
    <text evidence="8">Homodimer.</text>
</comment>
<comment type="pathway">
    <text evidence="8">Purine metabolism; 7-cyano-7-deazaguanine biosynthesis.</text>
</comment>
<comment type="function">
    <text evidence="8">Catalyzes the complex heterocyclic radical-mediated conversion of 6-carboxy-5,6,7,8-tetrahydropterin (CPH4) to 7-carboxy-7-deazaguanine (CDG), a step common to the biosynthetic pathways of all 7-deazapurine-containing compounds.</text>
</comment>
<evidence type="ECO:0000313" key="10">
    <source>
        <dbReference type="EMBL" id="XCN72643.1"/>
    </source>
</evidence>
<dbReference type="GO" id="GO:0008616">
    <property type="term" value="P:tRNA queuosine(34) biosynthetic process"/>
    <property type="evidence" value="ECO:0007669"/>
    <property type="project" value="UniProtKB-UniRule"/>
</dbReference>
<dbReference type="PANTHER" id="PTHR42836:SF1">
    <property type="entry name" value="7-CARBOXY-7-DEAZAGUANINE SYNTHASE"/>
    <property type="match status" value="1"/>
</dbReference>
<feature type="binding site" evidence="8">
    <location>
        <begin position="16"/>
        <end position="18"/>
    </location>
    <ligand>
        <name>substrate</name>
    </ligand>
</feature>
<comment type="cofactor">
    <cofactor evidence="8">
        <name>Mg(2+)</name>
        <dbReference type="ChEBI" id="CHEBI:18420"/>
    </cofactor>
</comment>
<dbReference type="EMBL" id="CP159373">
    <property type="protein sequence ID" value="XCN72643.1"/>
    <property type="molecule type" value="Genomic_DNA"/>
</dbReference>
<comment type="similarity">
    <text evidence="8">Belongs to the radical SAM superfamily. 7-carboxy-7-deazaguanine synthase family.</text>
</comment>
<dbReference type="InterPro" id="IPR024924">
    <property type="entry name" value="7-CO-7-deazaguanine_synth-like"/>
</dbReference>
<dbReference type="EC" id="4.3.99.3" evidence="8"/>
<organism evidence="10">
    <name type="scientific">Candidatus Electrothrix aestuarii</name>
    <dbReference type="NCBI Taxonomy" id="3062594"/>
    <lineage>
        <taxon>Bacteria</taxon>
        <taxon>Pseudomonadati</taxon>
        <taxon>Thermodesulfobacteriota</taxon>
        <taxon>Desulfobulbia</taxon>
        <taxon>Desulfobulbales</taxon>
        <taxon>Desulfobulbaceae</taxon>
        <taxon>Candidatus Electrothrix</taxon>
    </lineage>
</organism>
<dbReference type="Gene3D" id="3.20.20.70">
    <property type="entry name" value="Aldolase class I"/>
    <property type="match status" value="1"/>
</dbReference>
<sequence length="224" mass="25052">MPDSGSLLVSELFYSIQGESTRAGLPCAFVRLCVCNLRCSYCDSRYTWEEEGKEMSTGEVRSWLKDFPGAMVELTGGEPLLQEAVYPLMEELVAEGREVLLETSGSLSIERVPPEVGIILDVKTPGSGMAEQNHWPNLALLEQRRQTGSRDEVKFVLCSPEDVVWAVDIVRQYKLTELVPVLFSPVADRLPPDVLAELILQAQLPVRLQLQLHTQIWPDVQRGV</sequence>
<keyword evidence="8" id="KW-0671">Queuosine biosynthesis</keyword>
<feature type="binding site" evidence="8">
    <location>
        <position position="77"/>
    </location>
    <ligand>
        <name>S-adenosyl-L-methionine</name>
        <dbReference type="ChEBI" id="CHEBI:59789"/>
    </ligand>
</feature>
<dbReference type="PIRSF" id="PIRSF000370">
    <property type="entry name" value="QueE"/>
    <property type="match status" value="1"/>
</dbReference>
<feature type="domain" description="Radical SAM core" evidence="9">
    <location>
        <begin position="22"/>
        <end position="219"/>
    </location>
</feature>
<dbReference type="GO" id="GO:0016840">
    <property type="term" value="F:carbon-nitrogen lyase activity"/>
    <property type="evidence" value="ECO:0007669"/>
    <property type="project" value="UniProtKB-UniRule"/>
</dbReference>
<dbReference type="GO" id="GO:0051539">
    <property type="term" value="F:4 iron, 4 sulfur cluster binding"/>
    <property type="evidence" value="ECO:0007669"/>
    <property type="project" value="UniProtKB-UniRule"/>
</dbReference>
<evidence type="ECO:0000256" key="2">
    <source>
        <dbReference type="ARBA" id="ARBA00022691"/>
    </source>
</evidence>
<keyword evidence="6 8" id="KW-0411">Iron-sulfur</keyword>
<dbReference type="CDD" id="cd01335">
    <property type="entry name" value="Radical_SAM"/>
    <property type="match status" value="1"/>
</dbReference>
<evidence type="ECO:0000256" key="7">
    <source>
        <dbReference type="ARBA" id="ARBA00023239"/>
    </source>
</evidence>
<feature type="binding site" evidence="8">
    <location>
        <position position="35"/>
    </location>
    <ligand>
        <name>[4Fe-4S] cluster</name>
        <dbReference type="ChEBI" id="CHEBI:49883"/>
        <note>4Fe-4S-S-AdoMet</note>
    </ligand>
</feature>
<evidence type="ECO:0000256" key="8">
    <source>
        <dbReference type="HAMAP-Rule" id="MF_00917"/>
    </source>
</evidence>
<evidence type="ECO:0000256" key="5">
    <source>
        <dbReference type="ARBA" id="ARBA00023004"/>
    </source>
</evidence>
<dbReference type="SFLD" id="SFLDS00029">
    <property type="entry name" value="Radical_SAM"/>
    <property type="match status" value="1"/>
</dbReference>
<reference evidence="10" key="1">
    <citation type="journal article" date="2024" name="Syst. Appl. Microbiol.">
        <title>First single-strain enrichments of Electrothrix cable bacteria, description of E. aestuarii sp. nov. and E. rattekaaiensis sp. nov., and proposal of a cable bacteria taxonomy following the rules of the SeqCode.</title>
        <authorList>
            <person name="Plum-Jensen L.E."/>
            <person name="Schramm A."/>
            <person name="Marshall I.P.G."/>
        </authorList>
    </citation>
    <scope>NUCLEOTIDE SEQUENCE</scope>
    <source>
        <strain evidence="10">Rat1</strain>
    </source>
</reference>
<feature type="binding site" evidence="8">
    <location>
        <position position="42"/>
    </location>
    <ligand>
        <name>[4Fe-4S] cluster</name>
        <dbReference type="ChEBI" id="CHEBI:49883"/>
        <note>4Fe-4S-S-AdoMet</note>
    </ligand>
</feature>
<proteinExistence type="inferred from homology"/>
<dbReference type="KEGG" id="eaj:Q3M24_20490"/>
<feature type="binding site" evidence="8">
    <location>
        <position position="39"/>
    </location>
    <ligand>
        <name>[4Fe-4S] cluster</name>
        <dbReference type="ChEBI" id="CHEBI:49883"/>
        <note>4Fe-4S-S-AdoMet</note>
    </ligand>
</feature>
<feature type="binding site" evidence="8">
    <location>
        <position position="44"/>
    </location>
    <ligand>
        <name>Mg(2+)</name>
        <dbReference type="ChEBI" id="CHEBI:18420"/>
    </ligand>
</feature>
<comment type="catalytic activity">
    <reaction evidence="8">
        <text>6-carboxy-5,6,7,8-tetrahydropterin + H(+) = 7-carboxy-7-carbaguanine + NH4(+)</text>
        <dbReference type="Rhea" id="RHEA:27974"/>
        <dbReference type="ChEBI" id="CHEBI:15378"/>
        <dbReference type="ChEBI" id="CHEBI:28938"/>
        <dbReference type="ChEBI" id="CHEBI:61032"/>
        <dbReference type="ChEBI" id="CHEBI:61036"/>
        <dbReference type="EC" id="4.3.99.3"/>
    </reaction>
</comment>
<dbReference type="GO" id="GO:0000287">
    <property type="term" value="F:magnesium ion binding"/>
    <property type="evidence" value="ECO:0007669"/>
    <property type="project" value="UniProtKB-UniRule"/>
</dbReference>
<feature type="binding site" evidence="8">
    <location>
        <position position="31"/>
    </location>
    <ligand>
        <name>substrate</name>
    </ligand>
</feature>
<dbReference type="Pfam" id="PF04055">
    <property type="entry name" value="Radical_SAM"/>
    <property type="match status" value="1"/>
</dbReference>
<dbReference type="InterPro" id="IPR007197">
    <property type="entry name" value="rSAM"/>
</dbReference>
<dbReference type="InterPro" id="IPR013785">
    <property type="entry name" value="Aldolase_TIM"/>
</dbReference>
<name>A0AAU8LUV1_9BACT</name>
<keyword evidence="4 8" id="KW-0460">Magnesium</keyword>
<evidence type="ECO:0000256" key="3">
    <source>
        <dbReference type="ARBA" id="ARBA00022723"/>
    </source>
</evidence>
<keyword evidence="2 8" id="KW-0949">S-adenosyl-L-methionine</keyword>
<accession>A0AAU8LUV1</accession>
<dbReference type="HAMAP" id="MF_00917">
    <property type="entry name" value="QueE"/>
    <property type="match status" value="1"/>
</dbReference>
<dbReference type="GO" id="GO:1904047">
    <property type="term" value="F:S-adenosyl-L-methionine binding"/>
    <property type="evidence" value="ECO:0007669"/>
    <property type="project" value="UniProtKB-UniRule"/>
</dbReference>
<dbReference type="SUPFAM" id="SSF102114">
    <property type="entry name" value="Radical SAM enzymes"/>
    <property type="match status" value="1"/>
</dbReference>
<comment type="cofactor">
    <cofactor evidence="8">
        <name>[4Fe-4S] cluster</name>
        <dbReference type="ChEBI" id="CHEBI:49883"/>
    </cofactor>
    <text evidence="8">Binds 1 [4Fe-4S] cluster. The cluster is coordinated with 3 cysteines and an exchangeable S-adenosyl-L-methionine.</text>
</comment>
<feature type="binding site" evidence="8">
    <location>
        <begin position="41"/>
        <end position="43"/>
    </location>
    <ligand>
        <name>S-adenosyl-L-methionine</name>
        <dbReference type="ChEBI" id="CHEBI:59789"/>
    </ligand>
</feature>
<keyword evidence="1 8" id="KW-0004">4Fe-4S</keyword>
<protein>
    <recommendedName>
        <fullName evidence="8">7-carboxy-7-deazaguanine synthase</fullName>
        <shortName evidence="8">CDG synthase</shortName>
        <ecNumber evidence="8">4.3.99.3</ecNumber>
    </recommendedName>
    <alternativeName>
        <fullName evidence="8">Queuosine biosynthesis protein QueE</fullName>
    </alternativeName>
</protein>